<organism evidence="3 4">
    <name type="scientific">Venturia effusa</name>
    <dbReference type="NCBI Taxonomy" id="50376"/>
    <lineage>
        <taxon>Eukaryota</taxon>
        <taxon>Fungi</taxon>
        <taxon>Dikarya</taxon>
        <taxon>Ascomycota</taxon>
        <taxon>Pezizomycotina</taxon>
        <taxon>Dothideomycetes</taxon>
        <taxon>Pleosporomycetidae</taxon>
        <taxon>Venturiales</taxon>
        <taxon>Venturiaceae</taxon>
        <taxon>Venturia</taxon>
    </lineage>
</organism>
<protein>
    <submittedName>
        <fullName evidence="3">Uncharacterized protein</fullName>
    </submittedName>
</protein>
<feature type="compositionally biased region" description="Pro residues" evidence="1">
    <location>
        <begin position="133"/>
        <end position="164"/>
    </location>
</feature>
<keyword evidence="2" id="KW-0732">Signal</keyword>
<dbReference type="STRING" id="50376.A0A517L2W1"/>
<evidence type="ECO:0000256" key="2">
    <source>
        <dbReference type="SAM" id="SignalP"/>
    </source>
</evidence>
<feature type="signal peptide" evidence="2">
    <location>
        <begin position="1"/>
        <end position="17"/>
    </location>
</feature>
<gene>
    <name evidence="3" type="ORF">FKW77_002846</name>
</gene>
<evidence type="ECO:0000313" key="4">
    <source>
        <dbReference type="Proteomes" id="UP000316270"/>
    </source>
</evidence>
<keyword evidence="4" id="KW-1185">Reference proteome</keyword>
<dbReference type="EMBL" id="CP042188">
    <property type="protein sequence ID" value="QDS69967.1"/>
    <property type="molecule type" value="Genomic_DNA"/>
</dbReference>
<feature type="chain" id="PRO_5022238979" evidence="2">
    <location>
        <begin position="18"/>
        <end position="197"/>
    </location>
</feature>
<evidence type="ECO:0000313" key="3">
    <source>
        <dbReference type="EMBL" id="QDS69967.1"/>
    </source>
</evidence>
<feature type="region of interest" description="Disordered" evidence="1">
    <location>
        <begin position="111"/>
        <end position="197"/>
    </location>
</feature>
<proteinExistence type="predicted"/>
<evidence type="ECO:0000256" key="1">
    <source>
        <dbReference type="SAM" id="MobiDB-lite"/>
    </source>
</evidence>
<sequence>MLYTTLIVSTILAAVSALAPPFGMPKCKPGHKYISIGGCSPTDGYAPCVKPTRAYGDYLCQQQGSQYSTDQYLEPELAQENGTPTGDYKSWVCCGPKAQWIGGYQQYASTYRPPHNKNPPADTPPGAEKPYTNTPPPATNTPPTNTPPTNTPPPATKPNKPPPASVTKPNNSQPPPAKVPAIIPFPNEPASKASYPQ</sequence>
<dbReference type="Proteomes" id="UP000316270">
    <property type="component" value="Chromosome 4"/>
</dbReference>
<accession>A0A517L2W1</accession>
<dbReference type="AlphaFoldDB" id="A0A517L2W1"/>
<name>A0A517L2W1_9PEZI</name>
<reference evidence="3 4" key="1">
    <citation type="submission" date="2019-07" db="EMBL/GenBank/DDBJ databases">
        <title>Finished genome of Venturia effusa.</title>
        <authorList>
            <person name="Young C.A."/>
            <person name="Cox M.P."/>
            <person name="Ganley A.R.D."/>
            <person name="David W.J."/>
        </authorList>
    </citation>
    <scope>NUCLEOTIDE SEQUENCE [LARGE SCALE GENOMIC DNA]</scope>
    <source>
        <strain evidence="4">albino</strain>
    </source>
</reference>